<accession>S9QGZ2</accession>
<evidence type="ECO:0000313" key="3">
    <source>
        <dbReference type="Proteomes" id="UP000011682"/>
    </source>
</evidence>
<evidence type="ECO:0000313" key="2">
    <source>
        <dbReference type="EMBL" id="EPX60569.1"/>
    </source>
</evidence>
<dbReference type="Proteomes" id="UP000011682">
    <property type="component" value="Unassembled WGS sequence"/>
</dbReference>
<evidence type="ECO:0000256" key="1">
    <source>
        <dbReference type="SAM" id="Phobius"/>
    </source>
</evidence>
<organism evidence="2 3">
    <name type="scientific">Cystobacter fuscus (strain ATCC 25194 / DSM 2262 / NBRC 100088 / M29)</name>
    <dbReference type="NCBI Taxonomy" id="1242864"/>
    <lineage>
        <taxon>Bacteria</taxon>
        <taxon>Pseudomonadati</taxon>
        <taxon>Myxococcota</taxon>
        <taxon>Myxococcia</taxon>
        <taxon>Myxococcales</taxon>
        <taxon>Cystobacterineae</taxon>
        <taxon>Archangiaceae</taxon>
        <taxon>Cystobacter</taxon>
    </lineage>
</organism>
<reference evidence="2" key="1">
    <citation type="submission" date="2013-05" db="EMBL/GenBank/DDBJ databases">
        <title>Genome assembly of Cystobacter fuscus DSM 2262.</title>
        <authorList>
            <person name="Sharma G."/>
            <person name="Khatri I."/>
            <person name="Kaur C."/>
            <person name="Mayilraj S."/>
            <person name="Subramanian S."/>
        </authorList>
    </citation>
    <scope>NUCLEOTIDE SEQUENCE [LARGE SCALE GENOMIC DNA]</scope>
    <source>
        <strain evidence="2">DSM 2262</strain>
    </source>
</reference>
<keyword evidence="1" id="KW-1133">Transmembrane helix</keyword>
<keyword evidence="1" id="KW-0472">Membrane</keyword>
<sequence length="74" mass="6908">MLAAVGFSLETACAAVPVGFVEAPPVGFVVSEVPGLFAVGFVGAGVVGFAAVVVGLGGSGGGREAGPRTGMGAT</sequence>
<keyword evidence="3" id="KW-1185">Reference proteome</keyword>
<protein>
    <submittedName>
        <fullName evidence="2">Uncharacterized protein</fullName>
    </submittedName>
</protein>
<keyword evidence="1" id="KW-0812">Transmembrane</keyword>
<dbReference type="RefSeq" id="WP_002632743.1">
    <property type="nucleotide sequence ID" value="NZ_ANAH02000012.1"/>
</dbReference>
<name>S9QGZ2_CYSF2</name>
<proteinExistence type="predicted"/>
<comment type="caution">
    <text evidence="2">The sequence shown here is derived from an EMBL/GenBank/DDBJ whole genome shotgun (WGS) entry which is preliminary data.</text>
</comment>
<gene>
    <name evidence="2" type="ORF">D187_001723</name>
</gene>
<dbReference type="AlphaFoldDB" id="S9QGZ2"/>
<dbReference type="EMBL" id="ANAH02000012">
    <property type="protein sequence ID" value="EPX60569.1"/>
    <property type="molecule type" value="Genomic_DNA"/>
</dbReference>
<feature type="transmembrane region" description="Helical" evidence="1">
    <location>
        <begin position="38"/>
        <end position="58"/>
    </location>
</feature>